<organism evidence="9 10">
    <name type="scientific">Diutina rugosa</name>
    <name type="common">Yeast</name>
    <name type="synonym">Candida rugosa</name>
    <dbReference type="NCBI Taxonomy" id="5481"/>
    <lineage>
        <taxon>Eukaryota</taxon>
        <taxon>Fungi</taxon>
        <taxon>Dikarya</taxon>
        <taxon>Ascomycota</taxon>
        <taxon>Saccharomycotina</taxon>
        <taxon>Pichiomycetes</taxon>
        <taxon>Debaryomycetaceae</taxon>
        <taxon>Diutina</taxon>
    </lineage>
</organism>
<keyword evidence="3" id="KW-0479">Metal-binding</keyword>
<dbReference type="Gene3D" id="3.40.50.850">
    <property type="entry name" value="Isochorismatase-like"/>
    <property type="match status" value="1"/>
</dbReference>
<reference evidence="9 10" key="1">
    <citation type="submission" date="2019-07" db="EMBL/GenBank/DDBJ databases">
        <title>Genome assembly of two rare yeast pathogens: Diutina rugosa and Trichomonascus ciferrii.</title>
        <authorList>
            <person name="Mixao V."/>
            <person name="Saus E."/>
            <person name="Hansen A."/>
            <person name="Lass-Flor C."/>
            <person name="Gabaldon T."/>
        </authorList>
    </citation>
    <scope>NUCLEOTIDE SEQUENCE [LARGE SCALE GENOMIC DNA]</scope>
    <source>
        <strain evidence="9 10">CBS 613</strain>
    </source>
</reference>
<evidence type="ECO:0000256" key="4">
    <source>
        <dbReference type="ARBA" id="ARBA00022801"/>
    </source>
</evidence>
<evidence type="ECO:0000256" key="7">
    <source>
        <dbReference type="ARBA" id="ARBA00043224"/>
    </source>
</evidence>
<proteinExistence type="inferred from homology"/>
<dbReference type="InterPro" id="IPR036380">
    <property type="entry name" value="Isochorismatase-like_sf"/>
</dbReference>
<dbReference type="OMA" id="HPPNHTS"/>
<comment type="pathway">
    <text evidence="5">Cofactor biosynthesis; nicotinate biosynthesis; nicotinate from nicotinamide: step 1/1.</text>
</comment>
<keyword evidence="2" id="KW-0662">Pyridine nucleotide biosynthesis</keyword>
<dbReference type="OrthoDB" id="3341310at2759"/>
<dbReference type="Pfam" id="PF00857">
    <property type="entry name" value="Isochorismatase"/>
    <property type="match status" value="1"/>
</dbReference>
<dbReference type="Proteomes" id="UP000449547">
    <property type="component" value="Unassembled WGS sequence"/>
</dbReference>
<keyword evidence="10" id="KW-1185">Reference proteome</keyword>
<evidence type="ECO:0000256" key="3">
    <source>
        <dbReference type="ARBA" id="ARBA00022723"/>
    </source>
</evidence>
<dbReference type="RefSeq" id="XP_034013252.1">
    <property type="nucleotide sequence ID" value="XM_034154522.1"/>
</dbReference>
<evidence type="ECO:0000313" key="9">
    <source>
        <dbReference type="EMBL" id="KAA8904346.1"/>
    </source>
</evidence>
<dbReference type="GeneID" id="54780578"/>
<dbReference type="VEuPathDB" id="FungiDB:DIURU_001927"/>
<dbReference type="EC" id="3.5.1.19" evidence="6"/>
<keyword evidence="4" id="KW-0378">Hydrolase</keyword>
<evidence type="ECO:0000313" key="10">
    <source>
        <dbReference type="Proteomes" id="UP000449547"/>
    </source>
</evidence>
<sequence>MVSRRMNAERIIPKINQLISDKSFDLLVATRDWHPPNHTSFATQHEAEPFEQVPFCNPQDSSKIKLETVWPDHCVQNSWGAELVSDFKEAFENSSTPHLLISKGYLVDREYYSAFGDIWGLHQTELDSVLKDHNIDEVVICGLALDYCVFHSALDCAKLGYSTTLYSDLSCAISPKNHGTQISALRSAGVSIKAGPY</sequence>
<dbReference type="PANTHER" id="PTHR11080">
    <property type="entry name" value="PYRAZINAMIDASE/NICOTINAMIDASE"/>
    <property type="match status" value="1"/>
</dbReference>
<comment type="similarity">
    <text evidence="1">Belongs to the isochorismatase family.</text>
</comment>
<name>A0A642USC1_DIURU</name>
<protein>
    <recommendedName>
        <fullName evidence="6">nicotinamidase</fullName>
        <ecNumber evidence="6">3.5.1.19</ecNumber>
    </recommendedName>
    <alternativeName>
        <fullName evidence="7">Nicotinamide deamidase</fullName>
    </alternativeName>
</protein>
<evidence type="ECO:0000256" key="6">
    <source>
        <dbReference type="ARBA" id="ARBA00039017"/>
    </source>
</evidence>
<dbReference type="GO" id="GO:0046872">
    <property type="term" value="F:metal ion binding"/>
    <property type="evidence" value="ECO:0007669"/>
    <property type="project" value="UniProtKB-KW"/>
</dbReference>
<dbReference type="GO" id="GO:0019363">
    <property type="term" value="P:pyridine nucleotide biosynthetic process"/>
    <property type="evidence" value="ECO:0007669"/>
    <property type="project" value="UniProtKB-KW"/>
</dbReference>
<gene>
    <name evidence="9" type="ORF">DIURU_001927</name>
</gene>
<evidence type="ECO:0000256" key="1">
    <source>
        <dbReference type="ARBA" id="ARBA00006336"/>
    </source>
</evidence>
<evidence type="ECO:0000256" key="2">
    <source>
        <dbReference type="ARBA" id="ARBA00022642"/>
    </source>
</evidence>
<dbReference type="InterPro" id="IPR000868">
    <property type="entry name" value="Isochorismatase-like_dom"/>
</dbReference>
<accession>A0A642USC1</accession>
<dbReference type="EMBL" id="SWFT01000059">
    <property type="protein sequence ID" value="KAA8904346.1"/>
    <property type="molecule type" value="Genomic_DNA"/>
</dbReference>
<dbReference type="PANTHER" id="PTHR11080:SF2">
    <property type="entry name" value="LD05707P"/>
    <property type="match status" value="1"/>
</dbReference>
<comment type="caution">
    <text evidence="9">The sequence shown here is derived from an EMBL/GenBank/DDBJ whole genome shotgun (WGS) entry which is preliminary data.</text>
</comment>
<evidence type="ECO:0000256" key="5">
    <source>
        <dbReference type="ARBA" id="ARBA00037900"/>
    </source>
</evidence>
<dbReference type="AlphaFoldDB" id="A0A642USC1"/>
<feature type="domain" description="Isochorismatase-like" evidence="8">
    <location>
        <begin position="48"/>
        <end position="190"/>
    </location>
</feature>
<evidence type="ECO:0000259" key="8">
    <source>
        <dbReference type="Pfam" id="PF00857"/>
    </source>
</evidence>
<dbReference type="GO" id="GO:0008936">
    <property type="term" value="F:nicotinamidase activity"/>
    <property type="evidence" value="ECO:0007669"/>
    <property type="project" value="UniProtKB-EC"/>
</dbReference>
<dbReference type="SUPFAM" id="SSF52499">
    <property type="entry name" value="Isochorismatase-like hydrolases"/>
    <property type="match status" value="1"/>
</dbReference>
<dbReference type="InterPro" id="IPR052347">
    <property type="entry name" value="Isochorismatase_Nicotinamidase"/>
</dbReference>